<evidence type="ECO:0000313" key="1">
    <source>
        <dbReference type="EMBL" id="KAG7518325.1"/>
    </source>
</evidence>
<sequence>MRAAGCTYGRTWLLKAADDVGPAHRCVCECICARVCRPGSGGAEARRLSEAVTFRWKHLSACKQALSPQCIPSQP</sequence>
<gene>
    <name evidence="1" type="ORF">JOB18_031203</name>
</gene>
<name>A0AAV6SMP6_SOLSE</name>
<protein>
    <submittedName>
        <fullName evidence="1">Uncharacterized protein</fullName>
    </submittedName>
</protein>
<keyword evidence="2" id="KW-1185">Reference proteome</keyword>
<evidence type="ECO:0000313" key="2">
    <source>
        <dbReference type="Proteomes" id="UP000693946"/>
    </source>
</evidence>
<accession>A0AAV6SMP6</accession>
<reference evidence="1 2" key="1">
    <citation type="journal article" date="2021" name="Sci. Rep.">
        <title>Chromosome anchoring in Senegalese sole (Solea senegalensis) reveals sex-associated markers and genome rearrangements in flatfish.</title>
        <authorList>
            <person name="Guerrero-Cozar I."/>
            <person name="Gomez-Garrido J."/>
            <person name="Berbel C."/>
            <person name="Martinez-Blanch J.F."/>
            <person name="Alioto T."/>
            <person name="Claros M.G."/>
            <person name="Gagnaire P.A."/>
            <person name="Manchado M."/>
        </authorList>
    </citation>
    <scope>NUCLEOTIDE SEQUENCE [LARGE SCALE GENOMIC DNA]</scope>
    <source>
        <strain evidence="1">Sse05_10M</strain>
    </source>
</reference>
<comment type="caution">
    <text evidence="1">The sequence shown here is derived from an EMBL/GenBank/DDBJ whole genome shotgun (WGS) entry which is preliminary data.</text>
</comment>
<dbReference type="EMBL" id="JAGKHQ010000004">
    <property type="protein sequence ID" value="KAG7518325.1"/>
    <property type="molecule type" value="Genomic_DNA"/>
</dbReference>
<proteinExistence type="predicted"/>
<dbReference type="AlphaFoldDB" id="A0AAV6SMP6"/>
<dbReference type="Proteomes" id="UP000693946">
    <property type="component" value="Linkage Group LG12"/>
</dbReference>
<organism evidence="1 2">
    <name type="scientific">Solea senegalensis</name>
    <name type="common">Senegalese sole</name>
    <dbReference type="NCBI Taxonomy" id="28829"/>
    <lineage>
        <taxon>Eukaryota</taxon>
        <taxon>Metazoa</taxon>
        <taxon>Chordata</taxon>
        <taxon>Craniata</taxon>
        <taxon>Vertebrata</taxon>
        <taxon>Euteleostomi</taxon>
        <taxon>Actinopterygii</taxon>
        <taxon>Neopterygii</taxon>
        <taxon>Teleostei</taxon>
        <taxon>Neoteleostei</taxon>
        <taxon>Acanthomorphata</taxon>
        <taxon>Carangaria</taxon>
        <taxon>Pleuronectiformes</taxon>
        <taxon>Pleuronectoidei</taxon>
        <taxon>Soleidae</taxon>
        <taxon>Solea</taxon>
    </lineage>
</organism>